<keyword evidence="4" id="KW-0670">Pyruvate</keyword>
<dbReference type="Proteomes" id="UP000050786">
    <property type="component" value="Unassembled WGS sequence"/>
</dbReference>
<dbReference type="GO" id="GO:0004792">
    <property type="term" value="F:thiosulfate-cyanide sulfurtransferase activity"/>
    <property type="evidence" value="ECO:0007669"/>
    <property type="project" value="InterPro"/>
</dbReference>
<dbReference type="Pfam" id="PF00581">
    <property type="entry name" value="Rhodanese"/>
    <property type="match status" value="2"/>
</dbReference>
<feature type="domain" description="Rhodanese" evidence="3">
    <location>
        <begin position="199"/>
        <end position="304"/>
    </location>
</feature>
<sequence>MTTQTRPLIDTAWLADNLTNPKLRIIDVRWKFREENGKGVAYDDRSEFQAEHIPGAVYVGMSTELANSTQNTPDMMLGPEDFGERMRELGVSNDSHVVVYDDSGLPLASARLWWALSHYGHKNVQVLDGGLQQWKLEGRPTETGDLTVEHGDFEPTVQSNWIARKADVLDAMGKPGVRIVDFLPNNLFRGDGVHTWGGRSGHIPSAVNIPAISNIDPDLAHIPISERAAKLKERGSFKLADHSKLLKHYQDKGIQTDDEVIAYCGRGIAASCGLLALRQMGFEKSRLYDGSWAEWSADEILPVETS</sequence>
<dbReference type="InterPro" id="IPR045078">
    <property type="entry name" value="TST/MPST-like"/>
</dbReference>
<reference evidence="5" key="1">
    <citation type="submission" date="2015-09" db="EMBL/GenBank/DDBJ databases">
        <authorList>
            <person name="Rodrigo-Torres L."/>
            <person name="Arahal D.R."/>
        </authorList>
    </citation>
    <scope>NUCLEOTIDE SEQUENCE [LARGE SCALE GENOMIC DNA]</scope>
    <source>
        <strain evidence="5">CECT 4293</strain>
    </source>
</reference>
<keyword evidence="1 4" id="KW-0808">Transferase</keyword>
<evidence type="ECO:0000256" key="2">
    <source>
        <dbReference type="ARBA" id="ARBA00022737"/>
    </source>
</evidence>
<dbReference type="EC" id="2.8.1.2" evidence="4"/>
<proteinExistence type="predicted"/>
<dbReference type="EMBL" id="CYPS01000032">
    <property type="protein sequence ID" value="CUH42867.1"/>
    <property type="molecule type" value="Genomic_DNA"/>
</dbReference>
<feature type="domain" description="Rhodanese" evidence="3">
    <location>
        <begin position="19"/>
        <end position="143"/>
    </location>
</feature>
<dbReference type="PANTHER" id="PTHR11364:SF27">
    <property type="entry name" value="SULFURTRANSFERASE"/>
    <property type="match status" value="1"/>
</dbReference>
<dbReference type="CDD" id="cd01449">
    <property type="entry name" value="TST_Repeat_2"/>
    <property type="match status" value="1"/>
</dbReference>
<dbReference type="SUPFAM" id="SSF52821">
    <property type="entry name" value="Rhodanese/Cell cycle control phosphatase"/>
    <property type="match status" value="2"/>
</dbReference>
<dbReference type="GO" id="GO:0016784">
    <property type="term" value="F:3-mercaptopyruvate sulfurtransferase activity"/>
    <property type="evidence" value="ECO:0007669"/>
    <property type="project" value="UniProtKB-EC"/>
</dbReference>
<dbReference type="AlphaFoldDB" id="A0A0P1EMR8"/>
<accession>A0A0P1EMR8</accession>
<protein>
    <submittedName>
        <fullName evidence="4">3-mercaptopyruvate sulfurtransferase</fullName>
        <ecNumber evidence="4">2.8.1.2</ecNumber>
    </submittedName>
</protein>
<evidence type="ECO:0000313" key="4">
    <source>
        <dbReference type="EMBL" id="CUH42867.1"/>
    </source>
</evidence>
<evidence type="ECO:0000256" key="1">
    <source>
        <dbReference type="ARBA" id="ARBA00022679"/>
    </source>
</evidence>
<gene>
    <name evidence="4" type="primary">sseA_1</name>
    <name evidence="4" type="ORF">RUM4293_01756</name>
</gene>
<keyword evidence="2" id="KW-0677">Repeat</keyword>
<evidence type="ECO:0000313" key="5">
    <source>
        <dbReference type="Proteomes" id="UP000050786"/>
    </source>
</evidence>
<dbReference type="InterPro" id="IPR036873">
    <property type="entry name" value="Rhodanese-like_dom_sf"/>
</dbReference>
<evidence type="ECO:0000259" key="3">
    <source>
        <dbReference type="PROSITE" id="PS50206"/>
    </source>
</evidence>
<dbReference type="SMART" id="SM00450">
    <property type="entry name" value="RHOD"/>
    <property type="match status" value="2"/>
</dbReference>
<dbReference type="InterPro" id="IPR001763">
    <property type="entry name" value="Rhodanese-like_dom"/>
</dbReference>
<dbReference type="PROSITE" id="PS00380">
    <property type="entry name" value="RHODANESE_1"/>
    <property type="match status" value="1"/>
</dbReference>
<keyword evidence="5" id="KW-1185">Reference proteome</keyword>
<dbReference type="PANTHER" id="PTHR11364">
    <property type="entry name" value="THIOSULFATE SULFERTANSFERASE"/>
    <property type="match status" value="1"/>
</dbReference>
<dbReference type="CDD" id="cd01448">
    <property type="entry name" value="TST_Repeat_1"/>
    <property type="match status" value="1"/>
</dbReference>
<name>A0A0P1EMR8_9RHOB</name>
<dbReference type="Gene3D" id="3.40.250.10">
    <property type="entry name" value="Rhodanese-like domain"/>
    <property type="match status" value="2"/>
</dbReference>
<dbReference type="InterPro" id="IPR001307">
    <property type="entry name" value="Thiosulphate_STrfase_CS"/>
</dbReference>
<dbReference type="PROSITE" id="PS50206">
    <property type="entry name" value="RHODANESE_3"/>
    <property type="match status" value="2"/>
</dbReference>
<organism evidence="4 5">
    <name type="scientific">Ruegeria atlantica</name>
    <dbReference type="NCBI Taxonomy" id="81569"/>
    <lineage>
        <taxon>Bacteria</taxon>
        <taxon>Pseudomonadati</taxon>
        <taxon>Pseudomonadota</taxon>
        <taxon>Alphaproteobacteria</taxon>
        <taxon>Rhodobacterales</taxon>
        <taxon>Roseobacteraceae</taxon>
        <taxon>Ruegeria</taxon>
    </lineage>
</organism>